<evidence type="ECO:0000313" key="1">
    <source>
        <dbReference type="EMBL" id="RPD54006.1"/>
    </source>
</evidence>
<proteinExistence type="predicted"/>
<organism evidence="1 2">
    <name type="scientific">Lentinus tigrinus ALCF2SS1-6</name>
    <dbReference type="NCBI Taxonomy" id="1328759"/>
    <lineage>
        <taxon>Eukaryota</taxon>
        <taxon>Fungi</taxon>
        <taxon>Dikarya</taxon>
        <taxon>Basidiomycota</taxon>
        <taxon>Agaricomycotina</taxon>
        <taxon>Agaricomycetes</taxon>
        <taxon>Polyporales</taxon>
        <taxon>Polyporaceae</taxon>
        <taxon>Lentinus</taxon>
    </lineage>
</organism>
<keyword evidence="2" id="KW-1185">Reference proteome</keyword>
<evidence type="ECO:0000313" key="2">
    <source>
        <dbReference type="Proteomes" id="UP000313359"/>
    </source>
</evidence>
<dbReference type="EMBL" id="ML122312">
    <property type="protein sequence ID" value="RPD54006.1"/>
    <property type="molecule type" value="Genomic_DNA"/>
</dbReference>
<protein>
    <submittedName>
        <fullName evidence="1">Uncharacterized protein</fullName>
    </submittedName>
</protein>
<gene>
    <name evidence="1" type="ORF">L227DRAFT_374553</name>
</gene>
<name>A0A5C2RUX4_9APHY</name>
<sequence>MQCVLTGRPVSSLRSFIVHCQYFCRCMHRGWLVKQELTVPLRASYRIRVLIPPLRRAGAVLRRSLVGVRVHVAVWLYHVCWRCADCAIRCGDVNEVYRTWKPASLYPRVESVGDVPQRQR</sequence>
<dbReference type="Proteomes" id="UP000313359">
    <property type="component" value="Unassembled WGS sequence"/>
</dbReference>
<reference evidence="1" key="1">
    <citation type="journal article" date="2018" name="Genome Biol. Evol.">
        <title>Genomics and development of Lentinus tigrinus, a white-rot wood-decaying mushroom with dimorphic fruiting bodies.</title>
        <authorList>
            <person name="Wu B."/>
            <person name="Xu Z."/>
            <person name="Knudson A."/>
            <person name="Carlson A."/>
            <person name="Chen N."/>
            <person name="Kovaka S."/>
            <person name="LaButti K."/>
            <person name="Lipzen A."/>
            <person name="Pennachio C."/>
            <person name="Riley R."/>
            <person name="Schakwitz W."/>
            <person name="Umezawa K."/>
            <person name="Ohm R.A."/>
            <person name="Grigoriev I.V."/>
            <person name="Nagy L.G."/>
            <person name="Gibbons J."/>
            <person name="Hibbett D."/>
        </authorList>
    </citation>
    <scope>NUCLEOTIDE SEQUENCE [LARGE SCALE GENOMIC DNA]</scope>
    <source>
        <strain evidence="1">ALCF2SS1-6</strain>
    </source>
</reference>
<dbReference type="AlphaFoldDB" id="A0A5C2RUX4"/>
<accession>A0A5C2RUX4</accession>